<evidence type="ECO:0000313" key="2">
    <source>
        <dbReference type="EMBL" id="KAF6134345.1"/>
    </source>
</evidence>
<organism evidence="2 3">
    <name type="scientific">Kingdonia uniflora</name>
    <dbReference type="NCBI Taxonomy" id="39325"/>
    <lineage>
        <taxon>Eukaryota</taxon>
        <taxon>Viridiplantae</taxon>
        <taxon>Streptophyta</taxon>
        <taxon>Embryophyta</taxon>
        <taxon>Tracheophyta</taxon>
        <taxon>Spermatophyta</taxon>
        <taxon>Magnoliopsida</taxon>
        <taxon>Ranunculales</taxon>
        <taxon>Circaeasteraceae</taxon>
        <taxon>Kingdonia</taxon>
    </lineage>
</organism>
<accession>A0A7J7KVF5</accession>
<evidence type="ECO:0000313" key="3">
    <source>
        <dbReference type="Proteomes" id="UP000541444"/>
    </source>
</evidence>
<gene>
    <name evidence="2" type="ORF">GIB67_005737</name>
</gene>
<dbReference type="EMBL" id="JACGCM010002866">
    <property type="protein sequence ID" value="KAF6134345.1"/>
    <property type="molecule type" value="Genomic_DNA"/>
</dbReference>
<sequence length="254" mass="28443">MENIDLFGPTALRAGITPVVVTSTSVHSLSQDFNFPGKAEGPDPGWHMEWIGRHEMLPIAHLRDMPPMSSSYGTEEMWHLTYGIWRLALTESTRDAQRLQEFTDENDTLRRHLDSVDEQLYVYVNFEVKKYKTAPLQHRDLLEKLFDGLSATGDFAWSSVFLAGVDYPWDGEAISSYDSPISPVREPTPGSTSRSRTPVPQSNRRRSVAAVQPLEPTELVQSLISVFTALASHTYGSNNDTSDAVVQVLQEMVS</sequence>
<keyword evidence="3" id="KW-1185">Reference proteome</keyword>
<evidence type="ECO:0000256" key="1">
    <source>
        <dbReference type="SAM" id="MobiDB-lite"/>
    </source>
</evidence>
<comment type="caution">
    <text evidence="2">The sequence shown here is derived from an EMBL/GenBank/DDBJ whole genome shotgun (WGS) entry which is preliminary data.</text>
</comment>
<dbReference type="OrthoDB" id="1730132at2759"/>
<proteinExistence type="predicted"/>
<dbReference type="Proteomes" id="UP000541444">
    <property type="component" value="Unassembled WGS sequence"/>
</dbReference>
<name>A0A7J7KVF5_9MAGN</name>
<feature type="compositionally biased region" description="Polar residues" evidence="1">
    <location>
        <begin position="189"/>
        <end position="202"/>
    </location>
</feature>
<reference evidence="2 3" key="1">
    <citation type="journal article" date="2020" name="IScience">
        <title>Genome Sequencing of the Endangered Kingdonia uniflora (Circaeasteraceae, Ranunculales) Reveals Potential Mechanisms of Evolutionary Specialization.</title>
        <authorList>
            <person name="Sun Y."/>
            <person name="Deng T."/>
            <person name="Zhang A."/>
            <person name="Moore M.J."/>
            <person name="Landis J.B."/>
            <person name="Lin N."/>
            <person name="Zhang H."/>
            <person name="Zhang X."/>
            <person name="Huang J."/>
            <person name="Zhang X."/>
            <person name="Sun H."/>
            <person name="Wang H."/>
        </authorList>
    </citation>
    <scope>NUCLEOTIDE SEQUENCE [LARGE SCALE GENOMIC DNA]</scope>
    <source>
        <strain evidence="2">TB1705</strain>
        <tissue evidence="2">Leaf</tissue>
    </source>
</reference>
<feature type="region of interest" description="Disordered" evidence="1">
    <location>
        <begin position="178"/>
        <end position="211"/>
    </location>
</feature>
<dbReference type="AlphaFoldDB" id="A0A7J7KVF5"/>
<protein>
    <submittedName>
        <fullName evidence="2">Uncharacterized protein</fullName>
    </submittedName>
</protein>